<dbReference type="EMBL" id="JAXUIC010000004">
    <property type="protein sequence ID" value="KAK4593230.1"/>
    <property type="molecule type" value="Genomic_DNA"/>
</dbReference>
<feature type="transmembrane region" description="Helical" evidence="2">
    <location>
        <begin position="1054"/>
        <end position="1078"/>
    </location>
</feature>
<dbReference type="PANTHER" id="PTHR24177">
    <property type="entry name" value="CASKIN"/>
    <property type="match status" value="1"/>
</dbReference>
<evidence type="ECO:0000313" key="6">
    <source>
        <dbReference type="Proteomes" id="UP001324115"/>
    </source>
</evidence>
<evidence type="ECO:0000256" key="1">
    <source>
        <dbReference type="PROSITE-ProRule" id="PRU00023"/>
    </source>
</evidence>
<dbReference type="PANTHER" id="PTHR24177:SF329">
    <property type="entry name" value="ANKYRIN REPEAT PROTEIN"/>
    <property type="match status" value="1"/>
</dbReference>
<dbReference type="InterPro" id="IPR025314">
    <property type="entry name" value="DUF4219"/>
</dbReference>
<dbReference type="EMBL" id="JAXUIC010000004">
    <property type="protein sequence ID" value="KAK4593231.1"/>
    <property type="molecule type" value="Genomic_DNA"/>
</dbReference>
<dbReference type="Proteomes" id="UP001324115">
    <property type="component" value="Unassembled WGS sequence"/>
</dbReference>
<dbReference type="PROSITE" id="PS50088">
    <property type="entry name" value="ANK_REPEAT"/>
    <property type="match status" value="1"/>
</dbReference>
<dbReference type="Pfam" id="PF13961">
    <property type="entry name" value="DUF4219"/>
    <property type="match status" value="1"/>
</dbReference>
<keyword evidence="2" id="KW-1133">Transmembrane helix</keyword>
<keyword evidence="2" id="KW-0812">Transmembrane</keyword>
<comment type="caution">
    <text evidence="5">The sequence shown here is derived from an EMBL/GenBank/DDBJ whole genome shotgun (WGS) entry which is preliminary data.</text>
</comment>
<dbReference type="Pfam" id="PF12796">
    <property type="entry name" value="Ank_2"/>
    <property type="match status" value="1"/>
</dbReference>
<proteinExistence type="predicted"/>
<reference evidence="5 6" key="1">
    <citation type="journal article" date="2023" name="G3 (Bethesda)">
        <title>A haplotype-resolved chromosome-scale genome for Quercus rubra L. provides insights into the genetics of adaptive traits for red oak species.</title>
        <authorList>
            <person name="Kapoor B."/>
            <person name="Jenkins J."/>
            <person name="Schmutz J."/>
            <person name="Zhebentyayeva T."/>
            <person name="Kuelheim C."/>
            <person name="Coggeshall M."/>
            <person name="Heim C."/>
            <person name="Lasky J.R."/>
            <person name="Leites L."/>
            <person name="Islam-Faridi N."/>
            <person name="Romero-Severson J."/>
            <person name="DeLeo V.L."/>
            <person name="Lucas S.M."/>
            <person name="Lazic D."/>
            <person name="Gailing O."/>
            <person name="Carlson J."/>
            <person name="Staton M."/>
        </authorList>
    </citation>
    <scope>NUCLEOTIDE SEQUENCE [LARGE SCALE GENOMIC DNA]</scope>
    <source>
        <strain evidence="5">Pseudo-F2</strain>
    </source>
</reference>
<dbReference type="InterPro" id="IPR036770">
    <property type="entry name" value="Ankyrin_rpt-contain_sf"/>
</dbReference>
<accession>A0AAN7J0N8</accession>
<feature type="transmembrane region" description="Helical" evidence="2">
    <location>
        <begin position="1012"/>
        <end position="1033"/>
    </location>
</feature>
<evidence type="ECO:0000313" key="5">
    <source>
        <dbReference type="EMBL" id="KAK4593230.1"/>
    </source>
</evidence>
<evidence type="ECO:0000259" key="3">
    <source>
        <dbReference type="Pfam" id="PF13961"/>
    </source>
</evidence>
<organism evidence="5 6">
    <name type="scientific">Quercus rubra</name>
    <name type="common">Northern red oak</name>
    <name type="synonym">Quercus borealis</name>
    <dbReference type="NCBI Taxonomy" id="3512"/>
    <lineage>
        <taxon>Eukaryota</taxon>
        <taxon>Viridiplantae</taxon>
        <taxon>Streptophyta</taxon>
        <taxon>Embryophyta</taxon>
        <taxon>Tracheophyta</taxon>
        <taxon>Spermatophyta</taxon>
        <taxon>Magnoliopsida</taxon>
        <taxon>eudicotyledons</taxon>
        <taxon>Gunneridae</taxon>
        <taxon>Pentapetalae</taxon>
        <taxon>rosids</taxon>
        <taxon>fabids</taxon>
        <taxon>Fagales</taxon>
        <taxon>Fagaceae</taxon>
        <taxon>Quercus</taxon>
    </lineage>
</organism>
<dbReference type="InterPro" id="IPR002110">
    <property type="entry name" value="Ankyrin_rpt"/>
</dbReference>
<sequence>METRTASSAAVSEVLNVDNYLVWRVQVKTYLIAQDLWGIVENDEASFKDWSKKNAMALHVIQISCPQRICHVISLITSAKIAWETLELICSIPKSDYFEEKEESYEAWSNRMNKILRKHNLRKIVETTNEPTTPNWSKDALALYLIRESCGSDRFSLIEKISKAEEAWDTCAFNSGLSIISLDDVEKYKDWSLQVKTQLKCEQLWDIVEGTDEPPKTENDNDPAIMAWSHKNNKALSVIRRDCLNEFYDATNNISSAKIVWDTLATICTLPKTAFEFLADDGNNYLDWTLKMKAILMDRQLWDIVEGTLNRPKEEKNNMALILIKYSCYWFRFALSKKHGNESLVSDKLTNITSAKIVWYALPKTDIEGHESIPTVFERLASSGIEHLVDVENYWRWSTQVKMFLGSEDLLDIVENNQASSERNARALAVIVFFCGYHLRVAIWGITSAKVTWDTLAEICSFRKSDYIVSEGYDYVAWSIRMEAYLKEQNLWGIVEAATEPPKPEDEETAFNDWSKKNAIALYLIWESSDAFFSFKKSIRTAQIAWDTLAEFGKSGGIRTELRKYKSFRQNLRDGNWSAANQFITSCPVALSAIIANTGSTALHIAILAGHLQIVKELVKMLPTDKLLEIKDKDGNTVLGYCALVGTTKMAECIVDKCPNLLGIANGPHALIPVVMALKRNSNSIAMARYLFPETDLKILSPGKGSNGATFVTRCIYSKAFDMASNALEKFPTLVTALDIENESPVLALASMSFAYTRGNRLRFWTRWIRNYQGSVWNLLKFREFDRKYELKFLPGKSKELLLRMCEVLVGLDFQQLENGKVIEAIVIAVKQGRVEFVTEILKALPELAWSVEKSTGQNIFMLAVLYRQDEIFHFLCKSPAKYSILALGDRDRNTILHIAAMFEPSAKSNKVPGAAFLMQREVQWYKEVERLVHPFMLEYTNTNGKRPRELFTESHKELVEEGEKWMKETSSSCTVVAALIVTIMFAAAITVPGGQIQDVGLPIFLNEEVFMVFIISDALSLLSASTSLLMFLGILTSRYAEEDFLKSLPKRMIVGLSTLILSIATMMITFCASLFIVLPGKSWVVIPIFCLAGVPVTLFAWMEFRLLMDMVISTYARMILDKKA</sequence>
<keyword evidence="1" id="KW-0040">ANK repeat</keyword>
<evidence type="ECO:0000256" key="2">
    <source>
        <dbReference type="SAM" id="Phobius"/>
    </source>
</evidence>
<evidence type="ECO:0008006" key="7">
    <source>
        <dbReference type="Google" id="ProtNLM"/>
    </source>
</evidence>
<dbReference type="SUPFAM" id="SSF48403">
    <property type="entry name" value="Ankyrin repeat"/>
    <property type="match status" value="1"/>
</dbReference>
<gene>
    <name evidence="5" type="ORF">RGQ29_017389</name>
</gene>
<keyword evidence="6" id="KW-1185">Reference proteome</keyword>
<protein>
    <recommendedName>
        <fullName evidence="7">PGG domain-containing protein</fullName>
    </recommendedName>
</protein>
<feature type="domain" description="DUF4219" evidence="3">
    <location>
        <begin position="15"/>
        <end position="41"/>
    </location>
</feature>
<name>A0AAN7J0N8_QUERU</name>
<feature type="repeat" description="ANK" evidence="1">
    <location>
        <begin position="598"/>
        <end position="620"/>
    </location>
</feature>
<dbReference type="AlphaFoldDB" id="A0AAN7J0N8"/>
<dbReference type="InterPro" id="IPR026961">
    <property type="entry name" value="PGG_dom"/>
</dbReference>
<dbReference type="Gene3D" id="1.25.40.20">
    <property type="entry name" value="Ankyrin repeat-containing domain"/>
    <property type="match status" value="2"/>
</dbReference>
<evidence type="ECO:0000259" key="4">
    <source>
        <dbReference type="Pfam" id="PF13962"/>
    </source>
</evidence>
<feature type="transmembrane region" description="Helical" evidence="2">
    <location>
        <begin position="1084"/>
        <end position="1103"/>
    </location>
</feature>
<dbReference type="SMART" id="SM00248">
    <property type="entry name" value="ANK"/>
    <property type="match status" value="5"/>
</dbReference>
<feature type="domain" description="PGG" evidence="4">
    <location>
        <begin position="964"/>
        <end position="1078"/>
    </location>
</feature>
<dbReference type="Pfam" id="PF13962">
    <property type="entry name" value="PGG"/>
    <property type="match status" value="1"/>
</dbReference>
<dbReference type="GO" id="GO:0016020">
    <property type="term" value="C:membrane"/>
    <property type="evidence" value="ECO:0007669"/>
    <property type="project" value="TreeGrafter"/>
</dbReference>
<dbReference type="PROSITE" id="PS50297">
    <property type="entry name" value="ANK_REP_REGION"/>
    <property type="match status" value="1"/>
</dbReference>
<keyword evidence="2" id="KW-0472">Membrane</keyword>
<dbReference type="Pfam" id="PF14223">
    <property type="entry name" value="Retrotran_gag_2"/>
    <property type="match status" value="2"/>
</dbReference>